<sequence>MRKQKEHSRTFFGRFKSIQNTMLVSFSVLMVIAVVIFLVIAMNSTKKTIYENSIDYSTQIIKQVNSDIDNYIDYMENTSSLMAKSTDVAKYFFDEHQTEEEFEEEKKRILTQFATIKESRNDISNVAAVAENGKYLVNDEDGSLTDYIDVQSLDWYQEAMQSKSGIAVSSSHVQNAIPTSYKWVITLSRALVNNQSGKREGVFFMDLNYSAISDLCNKNNIGEKGYIFILDEDGNIIYHPKQQLMYGGLMVENIREIMDCKADYLEIKRDGENKLYTMSKSTKTGWTVVGAMDTKELLKNSKQTQLNYIMVAAILLLAVIVISSLLSKEITRPILLLRDSMSKVEEGKFQQANVEVTTMNEIGSLTKSFNVMTKRIQELMEQNVAAQKEKRKSEMKALQAQINPHFLYNTLDSIIWMAEAGQNDDVVLMTSALAKLLRQSISNDKEQVRVEEEINYVQSYLTIQKMRYKDKLEYTIDVDPEICGVSIIKFAIQPLVENAIYHGLKYKDTKGKISIHGYVRGKKGYITITDDGVGMDEETLKYIFDEKQKKEKKPKSNGVGVPNVQKRLQLYYGPEYGISYISRQGEGTVATVTIPLDGGENHE</sequence>
<dbReference type="Pfam" id="PF02743">
    <property type="entry name" value="dCache_1"/>
    <property type="match status" value="1"/>
</dbReference>
<evidence type="ECO:0000256" key="9">
    <source>
        <dbReference type="ARBA" id="ARBA00022989"/>
    </source>
</evidence>
<dbReference type="Pfam" id="PF00672">
    <property type="entry name" value="HAMP"/>
    <property type="match status" value="1"/>
</dbReference>
<comment type="catalytic activity">
    <reaction evidence="1">
        <text>ATP + protein L-histidine = ADP + protein N-phospho-L-histidine.</text>
        <dbReference type="EC" id="2.7.13.3"/>
    </reaction>
</comment>
<evidence type="ECO:0000256" key="3">
    <source>
        <dbReference type="ARBA" id="ARBA00012438"/>
    </source>
</evidence>
<dbReference type="InterPro" id="IPR005467">
    <property type="entry name" value="His_kinase_dom"/>
</dbReference>
<keyword evidence="17" id="KW-1185">Reference proteome</keyword>
<evidence type="ECO:0000256" key="4">
    <source>
        <dbReference type="ARBA" id="ARBA00022475"/>
    </source>
</evidence>
<gene>
    <name evidence="16" type="ORF">H8S40_11295</name>
</gene>
<dbReference type="SUPFAM" id="SSF55874">
    <property type="entry name" value="ATPase domain of HSP90 chaperone/DNA topoisomerase II/histidine kinase"/>
    <property type="match status" value="1"/>
</dbReference>
<dbReference type="PROSITE" id="PS50109">
    <property type="entry name" value="HIS_KIN"/>
    <property type="match status" value="1"/>
</dbReference>
<keyword evidence="9 13" id="KW-1133">Transmembrane helix</keyword>
<dbReference type="PRINTS" id="PR00344">
    <property type="entry name" value="BCTRLSENSOR"/>
</dbReference>
<evidence type="ECO:0000259" key="15">
    <source>
        <dbReference type="PROSITE" id="PS50885"/>
    </source>
</evidence>
<feature type="transmembrane region" description="Helical" evidence="13">
    <location>
        <begin position="21"/>
        <end position="42"/>
    </location>
</feature>
<dbReference type="PROSITE" id="PS50885">
    <property type="entry name" value="HAMP"/>
    <property type="match status" value="1"/>
</dbReference>
<feature type="domain" description="Histidine kinase" evidence="14">
    <location>
        <begin position="402"/>
        <end position="598"/>
    </location>
</feature>
<evidence type="ECO:0000256" key="12">
    <source>
        <dbReference type="SAM" id="Coils"/>
    </source>
</evidence>
<keyword evidence="6" id="KW-0808">Transferase</keyword>
<dbReference type="CDD" id="cd06225">
    <property type="entry name" value="HAMP"/>
    <property type="match status" value="1"/>
</dbReference>
<dbReference type="CDD" id="cd12912">
    <property type="entry name" value="PDC2_MCP_like"/>
    <property type="match status" value="1"/>
</dbReference>
<evidence type="ECO:0000256" key="11">
    <source>
        <dbReference type="ARBA" id="ARBA00023136"/>
    </source>
</evidence>
<dbReference type="SMART" id="SM00387">
    <property type="entry name" value="HATPase_c"/>
    <property type="match status" value="1"/>
</dbReference>
<evidence type="ECO:0000256" key="5">
    <source>
        <dbReference type="ARBA" id="ARBA00022553"/>
    </source>
</evidence>
<keyword evidence="10" id="KW-0902">Two-component regulatory system</keyword>
<dbReference type="SUPFAM" id="SSF158472">
    <property type="entry name" value="HAMP domain-like"/>
    <property type="match status" value="1"/>
</dbReference>
<evidence type="ECO:0000256" key="8">
    <source>
        <dbReference type="ARBA" id="ARBA00022777"/>
    </source>
</evidence>
<proteinExistence type="predicted"/>
<keyword evidence="5" id="KW-0597">Phosphoprotein</keyword>
<dbReference type="PANTHER" id="PTHR34220:SF7">
    <property type="entry name" value="SENSOR HISTIDINE KINASE YPDA"/>
    <property type="match status" value="1"/>
</dbReference>
<evidence type="ECO:0000256" key="1">
    <source>
        <dbReference type="ARBA" id="ARBA00000085"/>
    </source>
</evidence>
<evidence type="ECO:0000259" key="14">
    <source>
        <dbReference type="PROSITE" id="PS50109"/>
    </source>
</evidence>
<dbReference type="InterPro" id="IPR004358">
    <property type="entry name" value="Sig_transdc_His_kin-like_C"/>
</dbReference>
<name>A0ABR7G9M3_9FIRM</name>
<accession>A0ABR7G9M3</accession>
<dbReference type="Pfam" id="PF06580">
    <property type="entry name" value="His_kinase"/>
    <property type="match status" value="1"/>
</dbReference>
<keyword evidence="4" id="KW-1003">Cell membrane</keyword>
<protein>
    <recommendedName>
        <fullName evidence="3">histidine kinase</fullName>
        <ecNumber evidence="3">2.7.13.3</ecNumber>
    </recommendedName>
</protein>
<dbReference type="InterPro" id="IPR033479">
    <property type="entry name" value="dCache_1"/>
</dbReference>
<evidence type="ECO:0000313" key="17">
    <source>
        <dbReference type="Proteomes" id="UP000631576"/>
    </source>
</evidence>
<dbReference type="InterPro" id="IPR010559">
    <property type="entry name" value="Sig_transdc_His_kin_internal"/>
</dbReference>
<dbReference type="Proteomes" id="UP000631576">
    <property type="component" value="Unassembled WGS sequence"/>
</dbReference>
<dbReference type="Gene3D" id="3.30.450.20">
    <property type="entry name" value="PAS domain"/>
    <property type="match status" value="2"/>
</dbReference>
<reference evidence="16 17" key="1">
    <citation type="submission" date="2020-08" db="EMBL/GenBank/DDBJ databases">
        <title>Genome public.</title>
        <authorList>
            <person name="Liu C."/>
            <person name="Sun Q."/>
        </authorList>
    </citation>
    <scope>NUCLEOTIDE SEQUENCE [LARGE SCALE GENOMIC DNA]</scope>
    <source>
        <strain evidence="16 17">NSJ-13</strain>
    </source>
</reference>
<dbReference type="Pfam" id="PF02518">
    <property type="entry name" value="HATPase_c"/>
    <property type="match status" value="1"/>
</dbReference>
<keyword evidence="12" id="KW-0175">Coiled coil</keyword>
<evidence type="ECO:0000256" key="6">
    <source>
        <dbReference type="ARBA" id="ARBA00022679"/>
    </source>
</evidence>
<organism evidence="16 17">
    <name type="scientific">Ruminococcus hominis</name>
    <dbReference type="NCBI Taxonomy" id="2763065"/>
    <lineage>
        <taxon>Bacteria</taxon>
        <taxon>Bacillati</taxon>
        <taxon>Bacillota</taxon>
        <taxon>Clostridia</taxon>
        <taxon>Eubacteriales</taxon>
        <taxon>Oscillospiraceae</taxon>
        <taxon>Ruminococcus</taxon>
    </lineage>
</organism>
<comment type="caution">
    <text evidence="16">The sequence shown here is derived from an EMBL/GenBank/DDBJ whole genome shotgun (WGS) entry which is preliminary data.</text>
</comment>
<evidence type="ECO:0000256" key="13">
    <source>
        <dbReference type="SAM" id="Phobius"/>
    </source>
</evidence>
<dbReference type="InterPro" id="IPR050640">
    <property type="entry name" value="Bact_2-comp_sensor_kinase"/>
</dbReference>
<evidence type="ECO:0000313" key="16">
    <source>
        <dbReference type="EMBL" id="MBC5684135.1"/>
    </source>
</evidence>
<keyword evidence="7 13" id="KW-0812">Transmembrane</keyword>
<dbReference type="PANTHER" id="PTHR34220">
    <property type="entry name" value="SENSOR HISTIDINE KINASE YPDA"/>
    <property type="match status" value="1"/>
</dbReference>
<dbReference type="RefSeq" id="WP_118688749.1">
    <property type="nucleotide sequence ID" value="NZ_JACOPE010000001.1"/>
</dbReference>
<keyword evidence="11 13" id="KW-0472">Membrane</keyword>
<keyword evidence="8 16" id="KW-0418">Kinase</keyword>
<dbReference type="InterPro" id="IPR003594">
    <property type="entry name" value="HATPase_dom"/>
</dbReference>
<dbReference type="InterPro" id="IPR036890">
    <property type="entry name" value="HATPase_C_sf"/>
</dbReference>
<dbReference type="CDD" id="cd18773">
    <property type="entry name" value="PDC1_HK_sensor"/>
    <property type="match status" value="1"/>
</dbReference>
<evidence type="ECO:0000256" key="10">
    <source>
        <dbReference type="ARBA" id="ARBA00023012"/>
    </source>
</evidence>
<dbReference type="EMBL" id="JACOPE010000001">
    <property type="protein sequence ID" value="MBC5684135.1"/>
    <property type="molecule type" value="Genomic_DNA"/>
</dbReference>
<feature type="domain" description="HAMP" evidence="15">
    <location>
        <begin position="328"/>
        <end position="381"/>
    </location>
</feature>
<dbReference type="Gene3D" id="3.30.565.10">
    <property type="entry name" value="Histidine kinase-like ATPase, C-terminal domain"/>
    <property type="match status" value="1"/>
</dbReference>
<dbReference type="GO" id="GO:0016301">
    <property type="term" value="F:kinase activity"/>
    <property type="evidence" value="ECO:0007669"/>
    <property type="project" value="UniProtKB-KW"/>
</dbReference>
<dbReference type="SMART" id="SM00304">
    <property type="entry name" value="HAMP"/>
    <property type="match status" value="1"/>
</dbReference>
<feature type="coiled-coil region" evidence="12">
    <location>
        <begin position="369"/>
        <end position="396"/>
    </location>
</feature>
<dbReference type="EC" id="2.7.13.3" evidence="3"/>
<dbReference type="InterPro" id="IPR003660">
    <property type="entry name" value="HAMP_dom"/>
</dbReference>
<comment type="subcellular location">
    <subcellularLocation>
        <location evidence="2">Cell membrane</location>
        <topology evidence="2">Multi-pass membrane protein</topology>
    </subcellularLocation>
</comment>
<feature type="transmembrane region" description="Helical" evidence="13">
    <location>
        <begin position="306"/>
        <end position="326"/>
    </location>
</feature>
<dbReference type="Gene3D" id="1.10.8.500">
    <property type="entry name" value="HAMP domain in histidine kinase"/>
    <property type="match status" value="1"/>
</dbReference>
<evidence type="ECO:0000256" key="2">
    <source>
        <dbReference type="ARBA" id="ARBA00004651"/>
    </source>
</evidence>
<evidence type="ECO:0000256" key="7">
    <source>
        <dbReference type="ARBA" id="ARBA00022692"/>
    </source>
</evidence>